<sequence length="82" mass="9386">KLSILKKSKFCIKQTKFYFYYYQKCYKKIFLYSSASCDISSGLLSFLSLSKSIFSFISFSFSSIASYISSLFLKSPPFPGTT</sequence>
<reference evidence="1" key="1">
    <citation type="submission" date="2008-12" db="EMBL/GenBank/DDBJ databases">
        <title>Medicago truncatula full length cdna cloning project.</title>
        <authorList>
            <person name="Moskal W."/>
            <person name="Chan A."/>
            <person name="Cheung F."/>
            <person name="Xiao Y."/>
            <person name="Town C.D."/>
        </authorList>
    </citation>
    <scope>NUCLEOTIDE SEQUENCE</scope>
</reference>
<feature type="non-terminal residue" evidence="1">
    <location>
        <position position="1"/>
    </location>
</feature>
<dbReference type="EMBL" id="BT050720">
    <property type="protein sequence ID" value="ACJ83389.1"/>
    <property type="molecule type" value="mRNA"/>
</dbReference>
<evidence type="ECO:0000313" key="1">
    <source>
        <dbReference type="EMBL" id="ACJ83389.1"/>
    </source>
</evidence>
<accession>B7FFI4</accession>
<name>B7FFI4_MEDTR</name>
<organism evidence="1">
    <name type="scientific">Medicago truncatula</name>
    <name type="common">Barrel medic</name>
    <name type="synonym">Medicago tribuloides</name>
    <dbReference type="NCBI Taxonomy" id="3880"/>
    <lineage>
        <taxon>Eukaryota</taxon>
        <taxon>Viridiplantae</taxon>
        <taxon>Streptophyta</taxon>
        <taxon>Embryophyta</taxon>
        <taxon>Tracheophyta</taxon>
        <taxon>Spermatophyta</taxon>
        <taxon>Magnoliopsida</taxon>
        <taxon>eudicotyledons</taxon>
        <taxon>Gunneridae</taxon>
        <taxon>Pentapetalae</taxon>
        <taxon>rosids</taxon>
        <taxon>fabids</taxon>
        <taxon>Fabales</taxon>
        <taxon>Fabaceae</taxon>
        <taxon>Papilionoideae</taxon>
        <taxon>50 kb inversion clade</taxon>
        <taxon>NPAAA clade</taxon>
        <taxon>Hologalegina</taxon>
        <taxon>IRL clade</taxon>
        <taxon>Trifolieae</taxon>
        <taxon>Medicago</taxon>
    </lineage>
</organism>
<proteinExistence type="evidence at transcript level"/>
<protein>
    <submittedName>
        <fullName evidence="1">Uncharacterized protein</fullName>
    </submittedName>
</protein>
<dbReference type="AlphaFoldDB" id="B7FFI4"/>